<gene>
    <name evidence="1" type="ORF">QTG54_016091</name>
</gene>
<dbReference type="Pfam" id="PF13306">
    <property type="entry name" value="LRR_5"/>
    <property type="match status" value="1"/>
</dbReference>
<evidence type="ECO:0008006" key="3">
    <source>
        <dbReference type="Google" id="ProtNLM"/>
    </source>
</evidence>
<dbReference type="AlphaFoldDB" id="A0AAD8XTD8"/>
<evidence type="ECO:0000313" key="1">
    <source>
        <dbReference type="EMBL" id="KAK1733234.1"/>
    </source>
</evidence>
<keyword evidence="2" id="KW-1185">Reference proteome</keyword>
<protein>
    <recommendedName>
        <fullName evidence="3">Leucine-rich repeat domain-containing protein</fullName>
    </recommendedName>
</protein>
<reference evidence="1" key="1">
    <citation type="submission" date="2023-06" db="EMBL/GenBank/DDBJ databases">
        <title>Survivors Of The Sea: Transcriptome response of Skeletonema marinoi to long-term dormancy.</title>
        <authorList>
            <person name="Pinder M.I.M."/>
            <person name="Kourtchenko O."/>
            <person name="Robertson E.K."/>
            <person name="Larsson T."/>
            <person name="Maumus F."/>
            <person name="Osuna-Cruz C.M."/>
            <person name="Vancaester E."/>
            <person name="Stenow R."/>
            <person name="Vandepoele K."/>
            <person name="Ploug H."/>
            <person name="Bruchert V."/>
            <person name="Godhe A."/>
            <person name="Topel M."/>
        </authorList>
    </citation>
    <scope>NUCLEOTIDE SEQUENCE</scope>
    <source>
        <strain evidence="1">R05AC</strain>
    </source>
</reference>
<dbReference type="EMBL" id="JATAAI010000052">
    <property type="protein sequence ID" value="KAK1733234.1"/>
    <property type="molecule type" value="Genomic_DNA"/>
</dbReference>
<dbReference type="PANTHER" id="PTHR45661:SF3">
    <property type="entry name" value="IG-LIKE DOMAIN-CONTAINING PROTEIN"/>
    <property type="match status" value="1"/>
</dbReference>
<dbReference type="SUPFAM" id="SSF52058">
    <property type="entry name" value="L domain-like"/>
    <property type="match status" value="1"/>
</dbReference>
<evidence type="ECO:0000313" key="2">
    <source>
        <dbReference type="Proteomes" id="UP001224775"/>
    </source>
</evidence>
<dbReference type="PANTHER" id="PTHR45661">
    <property type="entry name" value="SURFACE ANTIGEN"/>
    <property type="match status" value="1"/>
</dbReference>
<organism evidence="1 2">
    <name type="scientific">Skeletonema marinoi</name>
    <dbReference type="NCBI Taxonomy" id="267567"/>
    <lineage>
        <taxon>Eukaryota</taxon>
        <taxon>Sar</taxon>
        <taxon>Stramenopiles</taxon>
        <taxon>Ochrophyta</taxon>
        <taxon>Bacillariophyta</taxon>
        <taxon>Coscinodiscophyceae</taxon>
        <taxon>Thalassiosirophycidae</taxon>
        <taxon>Thalassiosirales</taxon>
        <taxon>Skeletonemataceae</taxon>
        <taxon>Skeletonema</taxon>
        <taxon>Skeletonema marinoi-dohrnii complex</taxon>
    </lineage>
</organism>
<dbReference type="Proteomes" id="UP001224775">
    <property type="component" value="Unassembled WGS sequence"/>
</dbReference>
<sequence length="270" mass="30445">MMAADEYYIFTGREVVPPDVTRVRIDKSISVIPERAFHGHNNIEELNCHDGVKKVEEDAVSYCPSLRLVIMPGVEVVEEWSFTRCDALTDVECGKLEIIGEYAFFDCDSLRSFNSPSINFIKGRAFFDCAALANVKFGNKLEEIGEGAFLNCHSLERITLPLKDGMITDNNVFQGCKNLKHVDLVEGELHETIAALLLEEWRNDMNEEIASINQFFSTAHGCTNNTGGKAERYELGLDQFSTKSFNTKHSINAIWKRLHLHSSLLYQAIS</sequence>
<dbReference type="InterPro" id="IPR026906">
    <property type="entry name" value="LRR_5"/>
</dbReference>
<proteinExistence type="predicted"/>
<comment type="caution">
    <text evidence="1">The sequence shown here is derived from an EMBL/GenBank/DDBJ whole genome shotgun (WGS) entry which is preliminary data.</text>
</comment>
<dbReference type="Gene3D" id="3.80.10.10">
    <property type="entry name" value="Ribonuclease Inhibitor"/>
    <property type="match status" value="1"/>
</dbReference>
<dbReference type="InterPro" id="IPR032675">
    <property type="entry name" value="LRR_dom_sf"/>
</dbReference>
<name>A0AAD8XTD8_9STRA</name>
<accession>A0AAD8XTD8</accession>
<dbReference type="InterPro" id="IPR053139">
    <property type="entry name" value="Surface_bspA-like"/>
</dbReference>